<feature type="region of interest" description="Disordered" evidence="2">
    <location>
        <begin position="186"/>
        <end position="245"/>
    </location>
</feature>
<evidence type="ECO:0000313" key="3">
    <source>
        <dbReference type="EMBL" id="EJK55593.1"/>
    </source>
</evidence>
<dbReference type="SUPFAM" id="SSF50969">
    <property type="entry name" value="YVTN repeat-like/Quinoprotein amine dehydrogenase"/>
    <property type="match status" value="1"/>
</dbReference>
<feature type="repeat" description="WD" evidence="1">
    <location>
        <begin position="74"/>
        <end position="115"/>
    </location>
</feature>
<feature type="compositionally biased region" description="Gly residues" evidence="2">
    <location>
        <begin position="45"/>
        <end position="56"/>
    </location>
</feature>
<feature type="region of interest" description="Disordered" evidence="2">
    <location>
        <begin position="45"/>
        <end position="74"/>
    </location>
</feature>
<accession>K0RP94</accession>
<dbReference type="EMBL" id="AGNL01033718">
    <property type="protein sequence ID" value="EJK55593.1"/>
    <property type="molecule type" value="Genomic_DNA"/>
</dbReference>
<dbReference type="OrthoDB" id="289913at2759"/>
<dbReference type="InterPro" id="IPR011044">
    <property type="entry name" value="Quino_amine_DH_bsu"/>
</dbReference>
<sequence>EAGARGAGLPTSLAVGTKFIAVGNQHGVVLVFDLYEQLKTALGGDGDGGGGGGTAGGSPMRRAASSTSSGDGGGAGYGGAVTSIDLAGRGDLLIAGYGGGTVVLWDVIKSAPLKVGDVTSDQEMRWLRDAQDHPSKFGLKGCSRMASSGSIHPCPPFRAGDPSPARRRRETAQVLAIPRGVLEPPRRALSNRALRSASGPSPGELRSKIRQSRPSRSLSKRGLPGHPRDPRLAKFGTPPSEWDEK</sequence>
<dbReference type="AlphaFoldDB" id="K0RP94"/>
<reference evidence="3 4" key="1">
    <citation type="journal article" date="2012" name="Genome Biol.">
        <title>Genome and low-iron response of an oceanic diatom adapted to chronic iron limitation.</title>
        <authorList>
            <person name="Lommer M."/>
            <person name="Specht M."/>
            <person name="Roy A.S."/>
            <person name="Kraemer L."/>
            <person name="Andreson R."/>
            <person name="Gutowska M.A."/>
            <person name="Wolf J."/>
            <person name="Bergner S.V."/>
            <person name="Schilhabel M.B."/>
            <person name="Klostermeier U.C."/>
            <person name="Beiko R.G."/>
            <person name="Rosenstiel P."/>
            <person name="Hippler M."/>
            <person name="Laroche J."/>
        </authorList>
    </citation>
    <scope>NUCLEOTIDE SEQUENCE [LARGE SCALE GENOMIC DNA]</scope>
    <source>
        <strain evidence="3 4">CCMP1005</strain>
    </source>
</reference>
<comment type="caution">
    <text evidence="3">The sequence shown here is derived from an EMBL/GenBank/DDBJ whole genome shotgun (WGS) entry which is preliminary data.</text>
</comment>
<gene>
    <name evidence="3" type="ORF">THAOC_24664</name>
</gene>
<dbReference type="Pfam" id="PF23410">
    <property type="entry name" value="Beta-prop_VPS8"/>
    <property type="match status" value="1"/>
</dbReference>
<dbReference type="InterPro" id="IPR001680">
    <property type="entry name" value="WD40_rpt"/>
</dbReference>
<protein>
    <submittedName>
        <fullName evidence="3">Uncharacterized protein</fullName>
    </submittedName>
</protein>
<evidence type="ECO:0000313" key="4">
    <source>
        <dbReference type="Proteomes" id="UP000266841"/>
    </source>
</evidence>
<feature type="compositionally biased region" description="Low complexity" evidence="2">
    <location>
        <begin position="187"/>
        <end position="198"/>
    </location>
</feature>
<organism evidence="3 4">
    <name type="scientific">Thalassiosira oceanica</name>
    <name type="common">Marine diatom</name>
    <dbReference type="NCBI Taxonomy" id="159749"/>
    <lineage>
        <taxon>Eukaryota</taxon>
        <taxon>Sar</taxon>
        <taxon>Stramenopiles</taxon>
        <taxon>Ochrophyta</taxon>
        <taxon>Bacillariophyta</taxon>
        <taxon>Coscinodiscophyceae</taxon>
        <taxon>Thalassiosirophycidae</taxon>
        <taxon>Thalassiosirales</taxon>
        <taxon>Thalassiosiraceae</taxon>
        <taxon>Thalassiosira</taxon>
    </lineage>
</organism>
<dbReference type="Proteomes" id="UP000266841">
    <property type="component" value="Unassembled WGS sequence"/>
</dbReference>
<evidence type="ECO:0000256" key="1">
    <source>
        <dbReference type="PROSITE-ProRule" id="PRU00221"/>
    </source>
</evidence>
<proteinExistence type="predicted"/>
<keyword evidence="4" id="KW-1185">Reference proteome</keyword>
<dbReference type="PROSITE" id="PS50082">
    <property type="entry name" value="WD_REPEATS_2"/>
    <property type="match status" value="1"/>
</dbReference>
<keyword evidence="1" id="KW-0853">WD repeat</keyword>
<name>K0RP94_THAOC</name>
<feature type="region of interest" description="Disordered" evidence="2">
    <location>
        <begin position="148"/>
        <end position="170"/>
    </location>
</feature>
<evidence type="ECO:0000256" key="2">
    <source>
        <dbReference type="SAM" id="MobiDB-lite"/>
    </source>
</evidence>
<feature type="non-terminal residue" evidence="3">
    <location>
        <position position="1"/>
    </location>
</feature>